<keyword evidence="9" id="KW-1185">Reference proteome</keyword>
<keyword evidence="3" id="KW-0238">DNA-binding</keyword>
<evidence type="ECO:0000256" key="1">
    <source>
        <dbReference type="ARBA" id="ARBA00004123"/>
    </source>
</evidence>
<dbReference type="InterPro" id="IPR002100">
    <property type="entry name" value="TF_MADSbox"/>
</dbReference>
<evidence type="ECO:0000313" key="8">
    <source>
        <dbReference type="EMBL" id="KAF7809109.1"/>
    </source>
</evidence>
<dbReference type="GO" id="GO:0005634">
    <property type="term" value="C:nucleus"/>
    <property type="evidence" value="ECO:0007669"/>
    <property type="project" value="UniProtKB-SubCell"/>
</dbReference>
<dbReference type="InterPro" id="IPR033897">
    <property type="entry name" value="SRF-like_MADS-box"/>
</dbReference>
<evidence type="ECO:0000256" key="2">
    <source>
        <dbReference type="ARBA" id="ARBA00023015"/>
    </source>
</evidence>
<dbReference type="PRINTS" id="PR00404">
    <property type="entry name" value="MADSDOMAIN"/>
</dbReference>
<feature type="coiled-coil region" evidence="6">
    <location>
        <begin position="165"/>
        <end position="262"/>
    </location>
</feature>
<dbReference type="CDD" id="cd00266">
    <property type="entry name" value="MADS_SRF_like"/>
    <property type="match status" value="1"/>
</dbReference>
<keyword evidence="6" id="KW-0175">Coiled coil</keyword>
<dbReference type="GO" id="GO:0046983">
    <property type="term" value="F:protein dimerization activity"/>
    <property type="evidence" value="ECO:0007669"/>
    <property type="project" value="InterPro"/>
</dbReference>
<dbReference type="Gene3D" id="3.40.1810.10">
    <property type="entry name" value="Transcription factor, MADS-box"/>
    <property type="match status" value="1"/>
</dbReference>
<dbReference type="GO" id="GO:0045944">
    <property type="term" value="P:positive regulation of transcription by RNA polymerase II"/>
    <property type="evidence" value="ECO:0007669"/>
    <property type="project" value="InterPro"/>
</dbReference>
<dbReference type="GO" id="GO:0000987">
    <property type="term" value="F:cis-regulatory region sequence-specific DNA binding"/>
    <property type="evidence" value="ECO:0007669"/>
    <property type="project" value="InterPro"/>
</dbReference>
<evidence type="ECO:0000256" key="4">
    <source>
        <dbReference type="ARBA" id="ARBA00023163"/>
    </source>
</evidence>
<name>A0A834SSH6_9FABA</name>
<dbReference type="FunFam" id="3.40.1810.10:FF:000010">
    <property type="entry name" value="Agamous-like MADS-box protein AGL30"/>
    <property type="match status" value="1"/>
</dbReference>
<proteinExistence type="predicted"/>
<evidence type="ECO:0000256" key="6">
    <source>
        <dbReference type="SAM" id="Coils"/>
    </source>
</evidence>
<keyword evidence="5" id="KW-0539">Nucleus</keyword>
<evidence type="ECO:0000313" key="9">
    <source>
        <dbReference type="Proteomes" id="UP000634136"/>
    </source>
</evidence>
<dbReference type="SUPFAM" id="SSF55455">
    <property type="entry name" value="SRF-like"/>
    <property type="match status" value="1"/>
</dbReference>
<reference evidence="8" key="1">
    <citation type="submission" date="2020-09" db="EMBL/GenBank/DDBJ databases">
        <title>Genome-Enabled Discovery of Anthraquinone Biosynthesis in Senna tora.</title>
        <authorList>
            <person name="Kang S.-H."/>
            <person name="Pandey R.P."/>
            <person name="Lee C.-M."/>
            <person name="Sim J.-S."/>
            <person name="Jeong J.-T."/>
            <person name="Choi B.-S."/>
            <person name="Jung M."/>
            <person name="Ginzburg D."/>
            <person name="Zhao K."/>
            <person name="Won S.Y."/>
            <person name="Oh T.-J."/>
            <person name="Yu Y."/>
            <person name="Kim N.-H."/>
            <person name="Lee O.R."/>
            <person name="Lee T.-H."/>
            <person name="Bashyal P."/>
            <person name="Kim T.-S."/>
            <person name="Lee W.-H."/>
            <person name="Kawkins C."/>
            <person name="Kim C.-K."/>
            <person name="Kim J.S."/>
            <person name="Ahn B.O."/>
            <person name="Rhee S.Y."/>
            <person name="Sohng J.K."/>
        </authorList>
    </citation>
    <scope>NUCLEOTIDE SEQUENCE</scope>
    <source>
        <tissue evidence="8">Leaf</tissue>
    </source>
</reference>
<dbReference type="InterPro" id="IPR050142">
    <property type="entry name" value="MADS-box/MEF2_TF"/>
</dbReference>
<comment type="caution">
    <text evidence="8">The sequence shown here is derived from an EMBL/GenBank/DDBJ whole genome shotgun (WGS) entry which is preliminary data.</text>
</comment>
<dbReference type="GO" id="GO:0000981">
    <property type="term" value="F:DNA-binding transcription factor activity, RNA polymerase II-specific"/>
    <property type="evidence" value="ECO:0007669"/>
    <property type="project" value="InterPro"/>
</dbReference>
<dbReference type="EMBL" id="JAAIUW010000011">
    <property type="protein sequence ID" value="KAF7809109.1"/>
    <property type="molecule type" value="Genomic_DNA"/>
</dbReference>
<evidence type="ECO:0000259" key="7">
    <source>
        <dbReference type="PROSITE" id="PS50066"/>
    </source>
</evidence>
<dbReference type="InterPro" id="IPR036879">
    <property type="entry name" value="TF_MADSbox_sf"/>
</dbReference>
<dbReference type="Pfam" id="PF00319">
    <property type="entry name" value="SRF-TF"/>
    <property type="match status" value="1"/>
</dbReference>
<dbReference type="PANTHER" id="PTHR48019">
    <property type="entry name" value="SERUM RESPONSE FACTOR HOMOLOG"/>
    <property type="match status" value="1"/>
</dbReference>
<sequence length="564" mass="62988">MELEPTNPKFLKKLKAGLSCSSTLQTKSLGQRMIDFRISGKGMATSFNRSMPMEERQCSTDLREERGRDRNLGFCLRALLELTLSFSRMGRVKLKIKRLENINGRQATFAKRRLGIMKKASELSILCDIDIVLLMFSPTGKPAICKGKRSNLEEVIAKFAQLTPQERAKRKLESLEALKKTFKKLDHDVNIQEFLGTSSQTIEDLKNEANLLNNQISELHTRLSHWTEIDKINSVEQLGQMENSLRESINQIQSRKENIQKQQFMPLQCTNQFNDIQIPLRMSSELQPLSWIAHNDSQHMVLPDDSNLLLHKDVECSASSSFGSYTSYLGSSTKTDLSNPGQENGVLSDLTSTASLRLQLGGQLQYLPYNFNLLNDHKFQPAAEMNSHENPIDYHPNKSFEAPTPVYETNLLGWAPTAGPCSVTTMFDEHLFGPASFPQEATCQSFVVTHGVAGLNQKGKRHKVIMAAESMALFFFLTWIELFIESYTAKCWLIQNKMGFILAQKLISVSASSELGTSVGLAKGPGWWGNIVGHHCTAVTGCDLEGEALAIEIVVALPILAPVS</sequence>
<evidence type="ECO:0000256" key="3">
    <source>
        <dbReference type="ARBA" id="ARBA00023125"/>
    </source>
</evidence>
<keyword evidence="4" id="KW-0804">Transcription</keyword>
<dbReference type="SMART" id="SM00432">
    <property type="entry name" value="MADS"/>
    <property type="match status" value="1"/>
</dbReference>
<keyword evidence="2" id="KW-0805">Transcription regulation</keyword>
<gene>
    <name evidence="8" type="ORF">G2W53_035852</name>
</gene>
<dbReference type="OrthoDB" id="1898716at2759"/>
<dbReference type="Proteomes" id="UP000634136">
    <property type="component" value="Unassembled WGS sequence"/>
</dbReference>
<dbReference type="PROSITE" id="PS50066">
    <property type="entry name" value="MADS_BOX_2"/>
    <property type="match status" value="1"/>
</dbReference>
<feature type="domain" description="MADS-box" evidence="7">
    <location>
        <begin position="89"/>
        <end position="141"/>
    </location>
</feature>
<comment type="subcellular location">
    <subcellularLocation>
        <location evidence="1">Nucleus</location>
    </subcellularLocation>
</comment>
<evidence type="ECO:0000256" key="5">
    <source>
        <dbReference type="ARBA" id="ARBA00023242"/>
    </source>
</evidence>
<dbReference type="GO" id="GO:0080092">
    <property type="term" value="P:regulation of pollen tube growth"/>
    <property type="evidence" value="ECO:0007669"/>
    <property type="project" value="UniProtKB-ARBA"/>
</dbReference>
<accession>A0A834SSH6</accession>
<organism evidence="8 9">
    <name type="scientific">Senna tora</name>
    <dbReference type="NCBI Taxonomy" id="362788"/>
    <lineage>
        <taxon>Eukaryota</taxon>
        <taxon>Viridiplantae</taxon>
        <taxon>Streptophyta</taxon>
        <taxon>Embryophyta</taxon>
        <taxon>Tracheophyta</taxon>
        <taxon>Spermatophyta</taxon>
        <taxon>Magnoliopsida</taxon>
        <taxon>eudicotyledons</taxon>
        <taxon>Gunneridae</taxon>
        <taxon>Pentapetalae</taxon>
        <taxon>rosids</taxon>
        <taxon>fabids</taxon>
        <taxon>Fabales</taxon>
        <taxon>Fabaceae</taxon>
        <taxon>Caesalpinioideae</taxon>
        <taxon>Cassia clade</taxon>
        <taxon>Senna</taxon>
    </lineage>
</organism>
<dbReference type="GO" id="GO:0010152">
    <property type="term" value="P:pollen maturation"/>
    <property type="evidence" value="ECO:0007669"/>
    <property type="project" value="UniProtKB-ARBA"/>
</dbReference>
<protein>
    <submittedName>
        <fullName evidence="8">Agamous-like MADS-box protein AGL30 isoform X1</fullName>
    </submittedName>
</protein>
<dbReference type="AlphaFoldDB" id="A0A834SSH6"/>